<keyword evidence="7 10" id="KW-0371">Homeobox</keyword>
<keyword evidence="8" id="KW-0804">Transcription</keyword>
<dbReference type="STRING" id="1676925.ENSPKIP00000022416"/>
<evidence type="ECO:0000256" key="8">
    <source>
        <dbReference type="ARBA" id="ARBA00023163"/>
    </source>
</evidence>
<dbReference type="GeneTree" id="ENSGT00940000160855"/>
<dbReference type="InterPro" id="IPR046333">
    <property type="entry name" value="HXA10/ABDB-like"/>
</dbReference>
<dbReference type="FunFam" id="1.10.10.60:FF:000018">
    <property type="entry name" value="Homeobox A10"/>
    <property type="match status" value="1"/>
</dbReference>
<dbReference type="SUPFAM" id="SSF46689">
    <property type="entry name" value="Homeodomain-like"/>
    <property type="match status" value="1"/>
</dbReference>
<evidence type="ECO:0000256" key="3">
    <source>
        <dbReference type="ARBA" id="ARBA00006317"/>
    </source>
</evidence>
<comment type="similarity">
    <text evidence="3">Belongs to the Abd-B homeobox family.</text>
</comment>
<comment type="subcellular location">
    <subcellularLocation>
        <location evidence="2 10 11">Nucleus</location>
    </subcellularLocation>
</comment>
<dbReference type="AlphaFoldDB" id="A0A3B3RXB5"/>
<keyword evidence="5" id="KW-0805">Transcription regulation</keyword>
<feature type="region of interest" description="Disordered" evidence="12">
    <location>
        <begin position="210"/>
        <end position="244"/>
    </location>
</feature>
<dbReference type="PROSITE" id="PS50071">
    <property type="entry name" value="HOMEOBOX_2"/>
    <property type="match status" value="1"/>
</dbReference>
<dbReference type="InterPro" id="IPR020479">
    <property type="entry name" value="HD_metazoa"/>
</dbReference>
<organism evidence="14 15">
    <name type="scientific">Paramormyrops kingsleyae</name>
    <dbReference type="NCBI Taxonomy" id="1676925"/>
    <lineage>
        <taxon>Eukaryota</taxon>
        <taxon>Metazoa</taxon>
        <taxon>Chordata</taxon>
        <taxon>Craniata</taxon>
        <taxon>Vertebrata</taxon>
        <taxon>Euteleostomi</taxon>
        <taxon>Actinopterygii</taxon>
        <taxon>Neopterygii</taxon>
        <taxon>Teleostei</taxon>
        <taxon>Osteoglossocephala</taxon>
        <taxon>Osteoglossomorpha</taxon>
        <taxon>Osteoglossiformes</taxon>
        <taxon>Mormyridae</taxon>
        <taxon>Paramormyrops</taxon>
    </lineage>
</organism>
<feature type="DNA-binding region" description="Homeobox" evidence="10">
    <location>
        <begin position="261"/>
        <end position="320"/>
    </location>
</feature>
<keyword evidence="6 10" id="KW-0238">DNA-binding</keyword>
<evidence type="ECO:0000256" key="1">
    <source>
        <dbReference type="ARBA" id="ARBA00003263"/>
    </source>
</evidence>
<dbReference type="PRINTS" id="PR00024">
    <property type="entry name" value="HOMEOBOX"/>
</dbReference>
<evidence type="ECO:0000256" key="12">
    <source>
        <dbReference type="SAM" id="MobiDB-lite"/>
    </source>
</evidence>
<proteinExistence type="inferred from homology"/>
<evidence type="ECO:0000313" key="15">
    <source>
        <dbReference type="Proteomes" id="UP000261540"/>
    </source>
</evidence>
<keyword evidence="15" id="KW-1185">Reference proteome</keyword>
<evidence type="ECO:0000256" key="10">
    <source>
        <dbReference type="PROSITE-ProRule" id="PRU00108"/>
    </source>
</evidence>
<feature type="domain" description="Homeobox" evidence="13">
    <location>
        <begin position="259"/>
        <end position="319"/>
    </location>
</feature>
<dbReference type="OrthoDB" id="6159439at2759"/>
<dbReference type="Ensembl" id="ENSPKIT00000003080.1">
    <property type="protein sequence ID" value="ENSPKIP00000022416.1"/>
    <property type="gene ID" value="ENSPKIG00000006431.1"/>
</dbReference>
<name>A0A3B3RXB5_9TELE</name>
<dbReference type="PANTHER" id="PTHR45874">
    <property type="entry name" value="HOMEOBOX PROTEIN ABDOMINAL-B"/>
    <property type="match status" value="1"/>
</dbReference>
<dbReference type="GO" id="GO:0005634">
    <property type="term" value="C:nucleus"/>
    <property type="evidence" value="ECO:0007669"/>
    <property type="project" value="UniProtKB-SubCell"/>
</dbReference>
<evidence type="ECO:0000256" key="4">
    <source>
        <dbReference type="ARBA" id="ARBA00022473"/>
    </source>
</evidence>
<evidence type="ECO:0000256" key="9">
    <source>
        <dbReference type="ARBA" id="ARBA00023242"/>
    </source>
</evidence>
<evidence type="ECO:0000256" key="6">
    <source>
        <dbReference type="ARBA" id="ARBA00023125"/>
    </source>
</evidence>
<dbReference type="Pfam" id="PF00046">
    <property type="entry name" value="Homeodomain"/>
    <property type="match status" value="1"/>
</dbReference>
<evidence type="ECO:0000256" key="7">
    <source>
        <dbReference type="ARBA" id="ARBA00023155"/>
    </source>
</evidence>
<reference evidence="14" key="2">
    <citation type="submission" date="2025-09" db="UniProtKB">
        <authorList>
            <consortium name="Ensembl"/>
        </authorList>
    </citation>
    <scope>IDENTIFICATION</scope>
</reference>
<dbReference type="InterPro" id="IPR009057">
    <property type="entry name" value="Homeodomain-like_sf"/>
</dbReference>
<dbReference type="PANTHER" id="PTHR45874:SF2">
    <property type="entry name" value="HOMEOBOX PROTEIN HOX-C10"/>
    <property type="match status" value="1"/>
</dbReference>
<evidence type="ECO:0000313" key="14">
    <source>
        <dbReference type="Ensembl" id="ENSPKIP00000022416.1"/>
    </source>
</evidence>
<evidence type="ECO:0000256" key="5">
    <source>
        <dbReference type="ARBA" id="ARBA00023015"/>
    </source>
</evidence>
<feature type="compositionally biased region" description="Basic and acidic residues" evidence="12">
    <location>
        <begin position="210"/>
        <end position="230"/>
    </location>
</feature>
<keyword evidence="9 10" id="KW-0539">Nucleus</keyword>
<keyword evidence="4" id="KW-0217">Developmental protein</keyword>
<protein>
    <submittedName>
        <fullName evidence="14">Homeobox C10</fullName>
    </submittedName>
</protein>
<comment type="function">
    <text evidence="1">Sequence-specific transcription factor which is part of a developmental regulatory system that provides cells with specific positional identities on the anterior-posterior axis.</text>
</comment>
<evidence type="ECO:0000256" key="11">
    <source>
        <dbReference type="RuleBase" id="RU000682"/>
    </source>
</evidence>
<reference evidence="14" key="1">
    <citation type="submission" date="2025-08" db="UniProtKB">
        <authorList>
            <consortium name="Ensembl"/>
        </authorList>
    </citation>
    <scope>IDENTIFICATION</scope>
</reference>
<dbReference type="Gene3D" id="1.10.10.60">
    <property type="entry name" value="Homeodomain-like"/>
    <property type="match status" value="1"/>
</dbReference>
<evidence type="ECO:0000256" key="2">
    <source>
        <dbReference type="ARBA" id="ARBA00004123"/>
    </source>
</evidence>
<dbReference type="GO" id="GO:0000981">
    <property type="term" value="F:DNA-binding transcription factor activity, RNA polymerase II-specific"/>
    <property type="evidence" value="ECO:0007669"/>
    <property type="project" value="InterPro"/>
</dbReference>
<dbReference type="InterPro" id="IPR001356">
    <property type="entry name" value="HD"/>
</dbReference>
<dbReference type="GO" id="GO:0000978">
    <property type="term" value="F:RNA polymerase II cis-regulatory region sequence-specific DNA binding"/>
    <property type="evidence" value="ECO:0007669"/>
    <property type="project" value="TreeGrafter"/>
</dbReference>
<dbReference type="CDD" id="cd00086">
    <property type="entry name" value="homeodomain"/>
    <property type="match status" value="1"/>
</dbReference>
<dbReference type="SMART" id="SM00389">
    <property type="entry name" value="HOX"/>
    <property type="match status" value="1"/>
</dbReference>
<sequence>MTCPNSVAPGSLMDALVGGSSAYRDEGYCNSPVMYMQSDAEYGCPMTRNYGLLGSSVSKRIEASPNGLSRSVYHQQHYLSQLDTWGEDPKTSPVVEESVTVPLSSCSFSTDNVKEKTVCRVYRDDLNKQSTEPITYTRLSNSTLSDCAPVSVPNFFTLNHQNSGVTQHVENRIVPSFASVTNVIPPGDKSLQQPFTDTGKGEQSLLDAEIKHEDHSSETEKPEKKVKVSKMDSGTDNSDNDVREITNVGKATGNWLTAKSGRKKRCPYTKHQTLELEKEFLFNMYLTRERRLEISNNINLSDRQVKIWFQNRRMKLKKMNRESRVRELTSDYEYT</sequence>
<dbReference type="Proteomes" id="UP000261540">
    <property type="component" value="Unplaced"/>
</dbReference>
<evidence type="ECO:0000259" key="13">
    <source>
        <dbReference type="PROSITE" id="PS50071"/>
    </source>
</evidence>
<accession>A0A3B3RXB5</accession>
<dbReference type="InterPro" id="IPR017970">
    <property type="entry name" value="Homeobox_CS"/>
</dbReference>
<dbReference type="PROSITE" id="PS00027">
    <property type="entry name" value="HOMEOBOX_1"/>
    <property type="match status" value="1"/>
</dbReference>